<protein>
    <submittedName>
        <fullName evidence="1">Uncharacterized protein</fullName>
    </submittedName>
</protein>
<proteinExistence type="predicted"/>
<accession>A0ABR3MM56</accession>
<reference evidence="1 2" key="1">
    <citation type="submission" date="2023-09" db="EMBL/GenBank/DDBJ databases">
        <authorList>
            <person name="Wang M."/>
        </authorList>
    </citation>
    <scope>NUCLEOTIDE SEQUENCE [LARGE SCALE GENOMIC DNA]</scope>
    <source>
        <strain evidence="1">GT-2023</strain>
        <tissue evidence="1">Liver</tissue>
    </source>
</reference>
<evidence type="ECO:0000313" key="2">
    <source>
        <dbReference type="Proteomes" id="UP001558613"/>
    </source>
</evidence>
<dbReference type="Proteomes" id="UP001558613">
    <property type="component" value="Unassembled WGS sequence"/>
</dbReference>
<comment type="caution">
    <text evidence="1">The sequence shown here is derived from an EMBL/GenBank/DDBJ whole genome shotgun (WGS) entry which is preliminary data.</text>
</comment>
<dbReference type="EMBL" id="JAYMGO010000011">
    <property type="protein sequence ID" value="KAL1265718.1"/>
    <property type="molecule type" value="Genomic_DNA"/>
</dbReference>
<evidence type="ECO:0000313" key="1">
    <source>
        <dbReference type="EMBL" id="KAL1265718.1"/>
    </source>
</evidence>
<name>A0ABR3MM56_9TELE</name>
<gene>
    <name evidence="1" type="ORF">QQF64_003745</name>
</gene>
<keyword evidence="2" id="KW-1185">Reference proteome</keyword>
<sequence length="89" mass="9728">MCLCPSLLMGRELETPSCSEGCFPQWGFVFVDSPTQETCRFGDGVSSLDTVLVGYRAPCEPDLGFMKAVLGDTMGQKPFSNTRIGRKNI</sequence>
<organism evidence="1 2">
    <name type="scientific">Cirrhinus molitorella</name>
    <name type="common">mud carp</name>
    <dbReference type="NCBI Taxonomy" id="172907"/>
    <lineage>
        <taxon>Eukaryota</taxon>
        <taxon>Metazoa</taxon>
        <taxon>Chordata</taxon>
        <taxon>Craniata</taxon>
        <taxon>Vertebrata</taxon>
        <taxon>Euteleostomi</taxon>
        <taxon>Actinopterygii</taxon>
        <taxon>Neopterygii</taxon>
        <taxon>Teleostei</taxon>
        <taxon>Ostariophysi</taxon>
        <taxon>Cypriniformes</taxon>
        <taxon>Cyprinidae</taxon>
        <taxon>Labeoninae</taxon>
        <taxon>Labeonini</taxon>
        <taxon>Cirrhinus</taxon>
    </lineage>
</organism>